<reference evidence="1 2" key="1">
    <citation type="journal article" date="2015" name="Genome Announc.">
        <title>Complete Genome Sequence of Methylobacterium aquaticum Strain 22A, Isolated from Racomitrium japonicum Moss.</title>
        <authorList>
            <person name="Tani A."/>
            <person name="Ogura Y."/>
            <person name="Hayashi T."/>
            <person name="Kimbara K."/>
        </authorList>
    </citation>
    <scope>NUCLEOTIDE SEQUENCE [LARGE SCALE GENOMIC DNA]</scope>
    <source>
        <strain evidence="1 2">MA-22A</strain>
        <plasmid evidence="2">Plasmid pMaq22A_2p DNA</plasmid>
    </source>
</reference>
<name>A0A0C6FPJ6_9HYPH</name>
<dbReference type="EMBL" id="AP014706">
    <property type="protein sequence ID" value="BAQ50218.1"/>
    <property type="molecule type" value="Genomic_DNA"/>
</dbReference>
<evidence type="ECO:0000313" key="2">
    <source>
        <dbReference type="Proteomes" id="UP000061432"/>
    </source>
</evidence>
<proteinExistence type="predicted"/>
<sequence length="86" mass="9097">MTLSRTCPGFGAAAHWSGYVPLHAIDEEPAATHPAFQASARSCPMAWCRLVKATTITGLGRDDQAARVGRLTRGSSPIGAMLSRVM</sequence>
<dbReference type="AlphaFoldDB" id="A0A0C6FPJ6"/>
<dbReference type="KEGG" id="maqu:Maq22A_2p42415"/>
<organism evidence="1 2">
    <name type="scientific">Methylobacterium aquaticum</name>
    <dbReference type="NCBI Taxonomy" id="270351"/>
    <lineage>
        <taxon>Bacteria</taxon>
        <taxon>Pseudomonadati</taxon>
        <taxon>Pseudomonadota</taxon>
        <taxon>Alphaproteobacteria</taxon>
        <taxon>Hyphomicrobiales</taxon>
        <taxon>Methylobacteriaceae</taxon>
        <taxon>Methylobacterium</taxon>
    </lineage>
</organism>
<protein>
    <submittedName>
        <fullName evidence="1">Uncharacterized protein</fullName>
    </submittedName>
</protein>
<gene>
    <name evidence="1" type="ORF">Maq22A_2p42415</name>
</gene>
<evidence type="ECO:0000313" key="1">
    <source>
        <dbReference type="EMBL" id="BAQ50218.1"/>
    </source>
</evidence>
<keyword evidence="1" id="KW-0614">Plasmid</keyword>
<geneLocation type="plasmid" evidence="2">
    <name>pMaq22A_2p DNA</name>
</geneLocation>
<accession>A0A0C6FPJ6</accession>
<reference evidence="2" key="2">
    <citation type="submission" date="2015-01" db="EMBL/GenBank/DDBJ databases">
        <title>Complete genome sequence of Methylobacterium aquaticum strain 22A.</title>
        <authorList>
            <person name="Tani A."/>
            <person name="Ogura Y."/>
            <person name="Hayashi T."/>
        </authorList>
    </citation>
    <scope>NUCLEOTIDE SEQUENCE [LARGE SCALE GENOMIC DNA]</scope>
    <source>
        <strain evidence="2">MA-22A</strain>
        <plasmid evidence="2">Plasmid pMaq22A_2p DNA</plasmid>
    </source>
</reference>
<dbReference type="Proteomes" id="UP000061432">
    <property type="component" value="Plasmid pMaq22A_2p"/>
</dbReference>